<proteinExistence type="predicted"/>
<dbReference type="SUPFAM" id="SSF89095">
    <property type="entry name" value="GatB/YqeY motif"/>
    <property type="match status" value="1"/>
</dbReference>
<sequence>MIKNNINLQIADALRAHDGFRLTTLRGLSSALNYEFIAKQHELSEDEEITVVRREVKKRNDTIETYKNLQNAKTPNAKIGDHIKKEQKEIEILKEYLPPEMDEKELSDLVDQAVKDTGAKEIKDMGKVMGIVKEKVGNKADGSRIAEMVKAKLQ</sequence>
<organism evidence="1 2">
    <name type="scientific">Candidatus Woesebacteria bacterium GW2011_GWD1_38_10</name>
    <dbReference type="NCBI Taxonomy" id="1618592"/>
    <lineage>
        <taxon>Bacteria</taxon>
        <taxon>Candidatus Woeseibacteriota</taxon>
    </lineage>
</organism>
<dbReference type="InterPro" id="IPR023168">
    <property type="entry name" value="GatB_Yqey_C_2"/>
</dbReference>
<dbReference type="Pfam" id="PF09424">
    <property type="entry name" value="YqeY"/>
    <property type="match status" value="1"/>
</dbReference>
<comment type="caution">
    <text evidence="1">The sequence shown here is derived from an EMBL/GenBank/DDBJ whole genome shotgun (WGS) entry which is preliminary data.</text>
</comment>
<protein>
    <recommendedName>
        <fullName evidence="3">GatB/YqeY domain-containing protein</fullName>
    </recommendedName>
</protein>
<dbReference type="InterPro" id="IPR042184">
    <property type="entry name" value="YqeY/Aim41_N"/>
</dbReference>
<dbReference type="AlphaFoldDB" id="A0A0G0I4Z8"/>
<reference evidence="1 2" key="1">
    <citation type="journal article" date="2015" name="Nature">
        <title>rRNA introns, odd ribosomes, and small enigmatic genomes across a large radiation of phyla.</title>
        <authorList>
            <person name="Brown C.T."/>
            <person name="Hug L.A."/>
            <person name="Thomas B.C."/>
            <person name="Sharon I."/>
            <person name="Castelle C.J."/>
            <person name="Singh A."/>
            <person name="Wilkins M.J."/>
            <person name="Williams K.H."/>
            <person name="Banfield J.F."/>
        </authorList>
    </citation>
    <scope>NUCLEOTIDE SEQUENCE [LARGE SCALE GENOMIC DNA]</scope>
</reference>
<evidence type="ECO:0000313" key="1">
    <source>
        <dbReference type="EMBL" id="KKQ49597.1"/>
    </source>
</evidence>
<dbReference type="InterPro" id="IPR003789">
    <property type="entry name" value="Asn/Gln_tRNA_amidoTrase-B-like"/>
</dbReference>
<gene>
    <name evidence="1" type="ORF">US67_C0013G0012</name>
</gene>
<dbReference type="EMBL" id="LBTW01000013">
    <property type="protein sequence ID" value="KKQ49597.1"/>
    <property type="molecule type" value="Genomic_DNA"/>
</dbReference>
<evidence type="ECO:0000313" key="2">
    <source>
        <dbReference type="Proteomes" id="UP000034366"/>
    </source>
</evidence>
<dbReference type="Gene3D" id="1.10.1510.10">
    <property type="entry name" value="Uncharacterised protein YqeY/AIM41 PF09424, N-terminal domain"/>
    <property type="match status" value="1"/>
</dbReference>
<name>A0A0G0I4Z8_9BACT</name>
<evidence type="ECO:0008006" key="3">
    <source>
        <dbReference type="Google" id="ProtNLM"/>
    </source>
</evidence>
<dbReference type="InterPro" id="IPR019004">
    <property type="entry name" value="YqeY/Aim41"/>
</dbReference>
<dbReference type="PANTHER" id="PTHR28055:SF1">
    <property type="entry name" value="ALTERED INHERITANCE OF MITOCHONDRIA PROTEIN 41, MITOCHONDRIAL"/>
    <property type="match status" value="1"/>
</dbReference>
<dbReference type="Gene3D" id="1.10.10.410">
    <property type="match status" value="1"/>
</dbReference>
<dbReference type="PATRIC" id="fig|1618592.3.peg.285"/>
<dbReference type="PANTHER" id="PTHR28055">
    <property type="entry name" value="ALTERED INHERITANCE OF MITOCHONDRIA PROTEIN 41, MITOCHONDRIAL"/>
    <property type="match status" value="1"/>
</dbReference>
<accession>A0A0G0I4Z8</accession>
<dbReference type="GO" id="GO:0016884">
    <property type="term" value="F:carbon-nitrogen ligase activity, with glutamine as amido-N-donor"/>
    <property type="evidence" value="ECO:0007669"/>
    <property type="project" value="InterPro"/>
</dbReference>
<dbReference type="Proteomes" id="UP000034366">
    <property type="component" value="Unassembled WGS sequence"/>
</dbReference>